<dbReference type="PROSITE" id="PS51257">
    <property type="entry name" value="PROKAR_LIPOPROTEIN"/>
    <property type="match status" value="1"/>
</dbReference>
<feature type="non-terminal residue" evidence="1">
    <location>
        <position position="142"/>
    </location>
</feature>
<evidence type="ECO:0000313" key="1">
    <source>
        <dbReference type="EMBL" id="SVC32633.1"/>
    </source>
</evidence>
<organism evidence="1">
    <name type="scientific">marine metagenome</name>
    <dbReference type="NCBI Taxonomy" id="408172"/>
    <lineage>
        <taxon>unclassified sequences</taxon>
        <taxon>metagenomes</taxon>
        <taxon>ecological metagenomes</taxon>
    </lineage>
</organism>
<proteinExistence type="predicted"/>
<sequence length="142" mass="15319">MKKIFYLLIILTLSASCSVEVEESDDQGMSDGSAASPMELTVGTAKSGGIAYNGYSYYKFTTSSSGAGSYKLAIASMTVTDGWTSVAVYTYLYSDSGYSYSDRIDIDNCAASCTINFDYENLDASKTYYLKLSGFGTLTYSL</sequence>
<dbReference type="EMBL" id="UINC01085256">
    <property type="protein sequence ID" value="SVC32633.1"/>
    <property type="molecule type" value="Genomic_DNA"/>
</dbReference>
<protein>
    <submittedName>
        <fullName evidence="1">Uncharacterized protein</fullName>
    </submittedName>
</protein>
<reference evidence="1" key="1">
    <citation type="submission" date="2018-05" db="EMBL/GenBank/DDBJ databases">
        <authorList>
            <person name="Lanie J.A."/>
            <person name="Ng W.-L."/>
            <person name="Kazmierczak K.M."/>
            <person name="Andrzejewski T.M."/>
            <person name="Davidsen T.M."/>
            <person name="Wayne K.J."/>
            <person name="Tettelin H."/>
            <person name="Glass J.I."/>
            <person name="Rusch D."/>
            <person name="Podicherti R."/>
            <person name="Tsui H.-C.T."/>
            <person name="Winkler M.E."/>
        </authorList>
    </citation>
    <scope>NUCLEOTIDE SEQUENCE</scope>
</reference>
<dbReference type="AlphaFoldDB" id="A0A382L9F2"/>
<gene>
    <name evidence="1" type="ORF">METZ01_LOCUS285487</name>
</gene>
<name>A0A382L9F2_9ZZZZ</name>
<accession>A0A382L9F2</accession>